<feature type="domain" description="K+ potassium transporter integral membrane" evidence="13">
    <location>
        <begin position="20"/>
        <end position="473"/>
    </location>
</feature>
<feature type="transmembrane region" description="Helical" evidence="12">
    <location>
        <begin position="220"/>
        <end position="243"/>
    </location>
</feature>
<keyword evidence="3 12" id="KW-0813">Transport</keyword>
<evidence type="ECO:0000256" key="11">
    <source>
        <dbReference type="ARBA" id="ARBA00023136"/>
    </source>
</evidence>
<dbReference type="InterPro" id="IPR003855">
    <property type="entry name" value="K+_transporter"/>
</dbReference>
<reference evidence="15 16" key="1">
    <citation type="submission" date="2020-04" db="EMBL/GenBank/DDBJ databases">
        <title>Usitatibacter rugosus gen. nov., sp. nov. and Usitatibacter palustris sp. nov., novel members of Usitatibacteraceae fam. nov. within the order Nitrosomonadales isolated from soil.</title>
        <authorList>
            <person name="Huber K.J."/>
            <person name="Neumann-Schaal M."/>
            <person name="Geppert A."/>
            <person name="Luckner M."/>
            <person name="Wanner G."/>
            <person name="Overmann J."/>
        </authorList>
    </citation>
    <scope>NUCLEOTIDE SEQUENCE [LARGE SCALE GENOMIC DNA]</scope>
    <source>
        <strain evidence="15 16">Swamp67</strain>
    </source>
</reference>
<evidence type="ECO:0000259" key="13">
    <source>
        <dbReference type="Pfam" id="PF02705"/>
    </source>
</evidence>
<evidence type="ECO:0000313" key="15">
    <source>
        <dbReference type="EMBL" id="QJR15830.1"/>
    </source>
</evidence>
<feature type="transmembrane region" description="Helical" evidence="12">
    <location>
        <begin position="402"/>
        <end position="423"/>
    </location>
</feature>
<evidence type="ECO:0000256" key="4">
    <source>
        <dbReference type="ARBA" id="ARBA00022475"/>
    </source>
</evidence>
<dbReference type="InterPro" id="IPR053952">
    <property type="entry name" value="K_trans_C"/>
</dbReference>
<feature type="domain" description="K+ potassium transporter C-terminal" evidence="14">
    <location>
        <begin position="485"/>
        <end position="633"/>
    </location>
</feature>
<evidence type="ECO:0000313" key="16">
    <source>
        <dbReference type="Proteomes" id="UP000503096"/>
    </source>
</evidence>
<feature type="transmembrane region" description="Helical" evidence="12">
    <location>
        <begin position="291"/>
        <end position="315"/>
    </location>
</feature>
<dbReference type="Pfam" id="PF22776">
    <property type="entry name" value="K_trans_C"/>
    <property type="match status" value="1"/>
</dbReference>
<dbReference type="KEGG" id="upl:DSM104440_02656"/>
<evidence type="ECO:0000256" key="2">
    <source>
        <dbReference type="ARBA" id="ARBA00007019"/>
    </source>
</evidence>
<feature type="transmembrane region" description="Helical" evidence="12">
    <location>
        <begin position="15"/>
        <end position="37"/>
    </location>
</feature>
<dbReference type="GO" id="GO:0015293">
    <property type="term" value="F:symporter activity"/>
    <property type="evidence" value="ECO:0007669"/>
    <property type="project" value="UniProtKB-UniRule"/>
</dbReference>
<sequence length="633" mass="69274">MSHPSPSVSYAPKRATAPLVIGAIGVVFGDIGTSPLYALKEAFSPDHGIPLNQHNVLGLLSLITWSMAWVIALKYLVVMMRADNNGEGGILALLALALREVKKSEPRLRWAVISIGIFGAAMFYGDSMITPAISVLSAVEGLAVATPAFGPYVIPIALAILTGLFVIQRHGTARMGALFGPITILWFLCIGAIGAVHVWANPSVLRAFNPAYAVYFFELYPLAGFLVLGAVFLALTGGEALYADMGHFGKKPIRIAWFGLVMPALLINYYGQAAFVLANPAAIKNPFFLMVPAWALLPMVGLATCATVIASQAVITGAFSITRQAILLGYIPRLEIMHTSSRQMGQIYVPFINWLLFVAVVLLVLGFQTSSDLANAYGIAVSATMVIECLLAWVVARRIWKWSSWMTGLVIGSMLVIDLVFLASNSTKILSGGWFPLLIGAGVFTLLMTWRRGRSILFHKVAEQGIPLKPFLQSLELAPPQKVEGSAIFMTANTISVPHALLHNLKHNKVLHEKTVFLTIVTHDVPVVPSEDRVQFERLGTGFFKLEAWYGFQEQPDIDEILNSCRVRYGLGFDLMDTSFFLSRETVIPAELPGMAMWRDHLFAWMTRNATRATDFFNIPANRVVELGTHVEI</sequence>
<dbReference type="GO" id="GO:0005886">
    <property type="term" value="C:plasma membrane"/>
    <property type="evidence" value="ECO:0007669"/>
    <property type="project" value="UniProtKB-SubCell"/>
</dbReference>
<evidence type="ECO:0000256" key="5">
    <source>
        <dbReference type="ARBA" id="ARBA00022538"/>
    </source>
</evidence>
<feature type="transmembrane region" description="Helical" evidence="12">
    <location>
        <begin position="108"/>
        <end position="129"/>
    </location>
</feature>
<dbReference type="RefSeq" id="WP_171163456.1">
    <property type="nucleotide sequence ID" value="NZ_CP053073.1"/>
</dbReference>
<feature type="transmembrane region" description="Helical" evidence="12">
    <location>
        <begin position="57"/>
        <end position="77"/>
    </location>
</feature>
<dbReference type="EMBL" id="CP053073">
    <property type="protein sequence ID" value="QJR15830.1"/>
    <property type="molecule type" value="Genomic_DNA"/>
</dbReference>
<dbReference type="PANTHER" id="PTHR30540:SF79">
    <property type="entry name" value="LOW AFFINITY POTASSIUM TRANSPORT SYSTEM PROTEIN KUP"/>
    <property type="match status" value="1"/>
</dbReference>
<dbReference type="FunCoup" id="A0A6M4H8B5">
    <property type="interactions" value="76"/>
</dbReference>
<keyword evidence="11 12" id="KW-0472">Membrane</keyword>
<evidence type="ECO:0000256" key="7">
    <source>
        <dbReference type="ARBA" id="ARBA00022847"/>
    </source>
</evidence>
<feature type="transmembrane region" description="Helical" evidence="12">
    <location>
        <begin position="179"/>
        <end position="200"/>
    </location>
</feature>
<keyword evidence="9 12" id="KW-1133">Transmembrane helix</keyword>
<protein>
    <recommendedName>
        <fullName evidence="12">Probable potassium transport system protein Kup</fullName>
    </recommendedName>
</protein>
<comment type="subcellular location">
    <subcellularLocation>
        <location evidence="12">Cell membrane</location>
        <topology evidence="12">Multi-pass membrane protein</topology>
    </subcellularLocation>
    <subcellularLocation>
        <location evidence="1">Membrane</location>
        <topology evidence="1">Multi-pass membrane protein</topology>
    </subcellularLocation>
</comment>
<keyword evidence="8 12" id="KW-0630">Potassium</keyword>
<dbReference type="InParanoid" id="A0A6M4H8B5"/>
<dbReference type="AlphaFoldDB" id="A0A6M4H8B5"/>
<name>A0A6M4H8B5_9PROT</name>
<dbReference type="PANTHER" id="PTHR30540">
    <property type="entry name" value="OSMOTIC STRESS POTASSIUM TRANSPORTER"/>
    <property type="match status" value="1"/>
</dbReference>
<feature type="transmembrane region" description="Helical" evidence="12">
    <location>
        <begin position="374"/>
        <end position="395"/>
    </location>
</feature>
<evidence type="ECO:0000256" key="6">
    <source>
        <dbReference type="ARBA" id="ARBA00022692"/>
    </source>
</evidence>
<organism evidence="15 16">
    <name type="scientific">Usitatibacter palustris</name>
    <dbReference type="NCBI Taxonomy" id="2732487"/>
    <lineage>
        <taxon>Bacteria</taxon>
        <taxon>Pseudomonadati</taxon>
        <taxon>Pseudomonadota</taxon>
        <taxon>Betaproteobacteria</taxon>
        <taxon>Nitrosomonadales</taxon>
        <taxon>Usitatibacteraceae</taxon>
        <taxon>Usitatibacter</taxon>
    </lineage>
</organism>
<comment type="similarity">
    <text evidence="2 12">Belongs to the HAK/KUP transporter (TC 2.A.72) family.</text>
</comment>
<feature type="transmembrane region" description="Helical" evidence="12">
    <location>
        <begin position="255"/>
        <end position="271"/>
    </location>
</feature>
<dbReference type="Pfam" id="PF02705">
    <property type="entry name" value="K_trans"/>
    <property type="match status" value="1"/>
</dbReference>
<feature type="transmembrane region" description="Helical" evidence="12">
    <location>
        <begin position="149"/>
        <end position="167"/>
    </location>
</feature>
<dbReference type="HAMAP" id="MF_01522">
    <property type="entry name" value="Kup"/>
    <property type="match status" value="1"/>
</dbReference>
<keyword evidence="5 12" id="KW-0633">Potassium transport</keyword>
<comment type="function">
    <text evidence="12">Transport of potassium into the cell. Likely operates as a K(+):H(+) symporter.</text>
</comment>
<keyword evidence="10 12" id="KW-0406">Ion transport</keyword>
<dbReference type="InterPro" id="IPR023051">
    <property type="entry name" value="Kup"/>
</dbReference>
<gene>
    <name evidence="12 15" type="primary">kup</name>
    <name evidence="15" type="ORF">DSM104440_02656</name>
</gene>
<evidence type="ECO:0000256" key="9">
    <source>
        <dbReference type="ARBA" id="ARBA00022989"/>
    </source>
</evidence>
<feature type="transmembrane region" description="Helical" evidence="12">
    <location>
        <begin position="429"/>
        <end position="450"/>
    </location>
</feature>
<keyword evidence="6 12" id="KW-0812">Transmembrane</keyword>
<keyword evidence="4 12" id="KW-1003">Cell membrane</keyword>
<evidence type="ECO:0000256" key="8">
    <source>
        <dbReference type="ARBA" id="ARBA00022958"/>
    </source>
</evidence>
<evidence type="ECO:0000256" key="12">
    <source>
        <dbReference type="HAMAP-Rule" id="MF_01522"/>
    </source>
</evidence>
<comment type="catalytic activity">
    <reaction evidence="12">
        <text>K(+)(in) + H(+)(in) = K(+)(out) + H(+)(out)</text>
        <dbReference type="Rhea" id="RHEA:28490"/>
        <dbReference type="ChEBI" id="CHEBI:15378"/>
        <dbReference type="ChEBI" id="CHEBI:29103"/>
    </reaction>
</comment>
<evidence type="ECO:0000256" key="1">
    <source>
        <dbReference type="ARBA" id="ARBA00004141"/>
    </source>
</evidence>
<keyword evidence="7 12" id="KW-0769">Symport</keyword>
<dbReference type="GO" id="GO:0015079">
    <property type="term" value="F:potassium ion transmembrane transporter activity"/>
    <property type="evidence" value="ECO:0007669"/>
    <property type="project" value="UniProtKB-UniRule"/>
</dbReference>
<evidence type="ECO:0000256" key="3">
    <source>
        <dbReference type="ARBA" id="ARBA00022448"/>
    </source>
</evidence>
<dbReference type="Proteomes" id="UP000503096">
    <property type="component" value="Chromosome"/>
</dbReference>
<evidence type="ECO:0000259" key="14">
    <source>
        <dbReference type="Pfam" id="PF22776"/>
    </source>
</evidence>
<feature type="transmembrane region" description="Helical" evidence="12">
    <location>
        <begin position="347"/>
        <end position="368"/>
    </location>
</feature>
<proteinExistence type="inferred from homology"/>
<evidence type="ECO:0000256" key="10">
    <source>
        <dbReference type="ARBA" id="ARBA00023065"/>
    </source>
</evidence>
<keyword evidence="16" id="KW-1185">Reference proteome</keyword>
<dbReference type="InterPro" id="IPR053951">
    <property type="entry name" value="K_trans_N"/>
</dbReference>
<accession>A0A6M4H8B5</accession>